<evidence type="ECO:0000313" key="3">
    <source>
        <dbReference type="Proteomes" id="UP001597458"/>
    </source>
</evidence>
<name>A0ABW5PMK8_9BACI</name>
<keyword evidence="3" id="KW-1185">Reference proteome</keyword>
<dbReference type="RefSeq" id="WP_386080916.1">
    <property type="nucleotide sequence ID" value="NZ_JBHUMR010000007.1"/>
</dbReference>
<organism evidence="2 3">
    <name type="scientific">Terrilactibacillus laevilacticus</name>
    <dbReference type="NCBI Taxonomy" id="1380157"/>
    <lineage>
        <taxon>Bacteria</taxon>
        <taxon>Bacillati</taxon>
        <taxon>Bacillota</taxon>
        <taxon>Bacilli</taxon>
        <taxon>Bacillales</taxon>
        <taxon>Bacillaceae</taxon>
        <taxon>Terrilactibacillus</taxon>
    </lineage>
</organism>
<comment type="caution">
    <text evidence="2">The sequence shown here is derived from an EMBL/GenBank/DDBJ whole genome shotgun (WGS) entry which is preliminary data.</text>
</comment>
<feature type="non-terminal residue" evidence="2">
    <location>
        <position position="230"/>
    </location>
</feature>
<dbReference type="EMBL" id="JBHUMR010000007">
    <property type="protein sequence ID" value="MFD2616124.1"/>
    <property type="molecule type" value="Genomic_DNA"/>
</dbReference>
<evidence type="ECO:0000256" key="1">
    <source>
        <dbReference type="SAM" id="SignalP"/>
    </source>
</evidence>
<keyword evidence="1" id="KW-0732">Signal</keyword>
<proteinExistence type="predicted"/>
<feature type="chain" id="PRO_5047345033" evidence="1">
    <location>
        <begin position="21"/>
        <end position="230"/>
    </location>
</feature>
<reference evidence="3" key="1">
    <citation type="journal article" date="2019" name="Int. J. Syst. Evol. Microbiol.">
        <title>The Global Catalogue of Microorganisms (GCM) 10K type strain sequencing project: providing services to taxonomists for standard genome sequencing and annotation.</title>
        <authorList>
            <consortium name="The Broad Institute Genomics Platform"/>
            <consortium name="The Broad Institute Genome Sequencing Center for Infectious Disease"/>
            <person name="Wu L."/>
            <person name="Ma J."/>
        </authorList>
    </citation>
    <scope>NUCLEOTIDE SEQUENCE [LARGE SCALE GENOMIC DNA]</scope>
    <source>
        <strain evidence="3">TISTR 2241</strain>
    </source>
</reference>
<protein>
    <submittedName>
        <fullName evidence="2">Uncharacterized protein</fullName>
    </submittedName>
</protein>
<evidence type="ECO:0000313" key="2">
    <source>
        <dbReference type="EMBL" id="MFD2616124.1"/>
    </source>
</evidence>
<sequence>MKKNVVALIVFILLTGTLQINNVKAVADVTNPTLESIQVDKTEATVGDTVKVSVKATDDVGISRVRLYYKTPITNKSVYVSMNYNPTTGMYEGSIPIQSNSESGTYKVNYVTIYDSSENQISVWDWDGPDNKLSGGEFTVTGTTEADITKPTLESIQVDKSKATINDTVKVSVKATDDVGISRVRLYYKTPITNKSVYVSMNYNPTRGMYEGSIPIQSNSESGTYKVSYV</sequence>
<gene>
    <name evidence="2" type="ORF">ACFSTF_02200</name>
</gene>
<feature type="signal peptide" evidence="1">
    <location>
        <begin position="1"/>
        <end position="20"/>
    </location>
</feature>
<dbReference type="Proteomes" id="UP001597458">
    <property type="component" value="Unassembled WGS sequence"/>
</dbReference>
<accession>A0ABW5PMK8</accession>